<dbReference type="InterPro" id="IPR029025">
    <property type="entry name" value="T3SS_substrate_exporter_C"/>
</dbReference>
<reference evidence="3" key="1">
    <citation type="submission" date="2009-12" db="EMBL/GenBank/DDBJ databases">
        <title>Complete sequence of Treponema azotonutricium strain ZAS-9.</title>
        <authorList>
            <person name="Tetu S.G."/>
            <person name="Matson E."/>
            <person name="Ren Q."/>
            <person name="Seshadri R."/>
            <person name="Elbourne L."/>
            <person name="Hassan K.A."/>
            <person name="Durkin A."/>
            <person name="Radune D."/>
            <person name="Mohamoud Y."/>
            <person name="Shay R."/>
            <person name="Jin S."/>
            <person name="Zhang X."/>
            <person name="Lucey K."/>
            <person name="Ballor N.R."/>
            <person name="Ottesen E."/>
            <person name="Rosenthal R."/>
            <person name="Allen A."/>
            <person name="Leadbetter J.R."/>
            <person name="Paulsen I.T."/>
        </authorList>
    </citation>
    <scope>NUCLEOTIDE SEQUENCE [LARGE SCALE GENOMIC DNA]</scope>
    <source>
        <strain evidence="3">ATCC BAA-888 / DSM 13862 / ZAS-9</strain>
    </source>
</reference>
<name>F5YFP9_LEAAZ</name>
<dbReference type="STRING" id="545695.TREAZ_2471"/>
<dbReference type="Pfam" id="PF01312">
    <property type="entry name" value="Bac_export_2"/>
    <property type="match status" value="1"/>
</dbReference>
<dbReference type="FunCoup" id="F5YFP9">
    <property type="interactions" value="28"/>
</dbReference>
<evidence type="ECO:0000256" key="1">
    <source>
        <dbReference type="ARBA" id="ARBA00010690"/>
    </source>
</evidence>
<evidence type="ECO:0000313" key="3">
    <source>
        <dbReference type="Proteomes" id="UP000009222"/>
    </source>
</evidence>
<dbReference type="GO" id="GO:0016020">
    <property type="term" value="C:membrane"/>
    <property type="evidence" value="ECO:0007669"/>
    <property type="project" value="InterPro"/>
</dbReference>
<gene>
    <name evidence="2" type="ordered locus">TREAZ_2471</name>
</gene>
<dbReference type="RefSeq" id="WP_015713051.1">
    <property type="nucleotide sequence ID" value="NC_015577.1"/>
</dbReference>
<dbReference type="SUPFAM" id="SSF160544">
    <property type="entry name" value="EscU C-terminal domain-like"/>
    <property type="match status" value="1"/>
</dbReference>
<dbReference type="eggNOG" id="COG2257">
    <property type="taxonomic scope" value="Bacteria"/>
</dbReference>
<protein>
    <submittedName>
        <fullName evidence="2">FlhB domain protein</fullName>
    </submittedName>
</protein>
<dbReference type="GO" id="GO:0009306">
    <property type="term" value="P:protein secretion"/>
    <property type="evidence" value="ECO:0007669"/>
    <property type="project" value="InterPro"/>
</dbReference>
<dbReference type="HOGENOM" id="CLU_041013_4_2_12"/>
<dbReference type="InterPro" id="IPR006135">
    <property type="entry name" value="T3SS_substrate_exporter"/>
</dbReference>
<dbReference type="KEGG" id="taz:TREAZ_2471"/>
<accession>F5YFP9</accession>
<dbReference type="Proteomes" id="UP000009222">
    <property type="component" value="Chromosome"/>
</dbReference>
<keyword evidence="3" id="KW-1185">Reference proteome</keyword>
<reference evidence="2 3" key="2">
    <citation type="journal article" date="2011" name="ISME J.">
        <title>RNA-seq reveals cooperative metabolic interactions between two termite-gut spirochete species in co-culture.</title>
        <authorList>
            <person name="Rosenthal A.Z."/>
            <person name="Matson E.G."/>
            <person name="Eldar A."/>
            <person name="Leadbetter J.R."/>
        </authorList>
    </citation>
    <scope>NUCLEOTIDE SEQUENCE [LARGE SCALE GENOMIC DNA]</scope>
    <source>
        <strain evidence="3">ATCC BAA-888 / DSM 13862 / ZAS-9</strain>
    </source>
</reference>
<dbReference type="Gene3D" id="3.40.1690.10">
    <property type="entry name" value="secretion proteins EscU"/>
    <property type="match status" value="1"/>
</dbReference>
<evidence type="ECO:0000313" key="2">
    <source>
        <dbReference type="EMBL" id="AEF80112.1"/>
    </source>
</evidence>
<organism evidence="2 3">
    <name type="scientific">Leadbettera azotonutricia (strain ATCC BAA-888 / DSM 13862 / ZAS-9)</name>
    <name type="common">Treponema azotonutricium</name>
    <dbReference type="NCBI Taxonomy" id="545695"/>
    <lineage>
        <taxon>Bacteria</taxon>
        <taxon>Pseudomonadati</taxon>
        <taxon>Spirochaetota</taxon>
        <taxon>Spirochaetia</taxon>
        <taxon>Spirochaetales</taxon>
        <taxon>Breznakiellaceae</taxon>
        <taxon>Leadbettera</taxon>
    </lineage>
</organism>
<dbReference type="OrthoDB" id="362035at2"/>
<sequence>MENSSLDIQDKKAAALGYNREEGVPRLLAKGRGRDAERIVAMAREAGVEIVEDPALTLLLDAGVKPGEWIPPWCWEATAKILAFVLAKEGT</sequence>
<dbReference type="EMBL" id="CP001841">
    <property type="protein sequence ID" value="AEF80112.1"/>
    <property type="molecule type" value="Genomic_DNA"/>
</dbReference>
<proteinExistence type="inferred from homology"/>
<comment type="similarity">
    <text evidence="1">Belongs to the type III secretion exporter family.</text>
</comment>
<dbReference type="InParanoid" id="F5YFP9"/>
<dbReference type="AlphaFoldDB" id="F5YFP9"/>